<keyword evidence="3" id="KW-1185">Reference proteome</keyword>
<proteinExistence type="predicted"/>
<feature type="signal peptide" evidence="1">
    <location>
        <begin position="1"/>
        <end position="21"/>
    </location>
</feature>
<evidence type="ECO:0000256" key="1">
    <source>
        <dbReference type="SAM" id="SignalP"/>
    </source>
</evidence>
<sequence>MLTRKLVGLILLCALVLPGCGGDGPVVPVSGTLSYKGKPVANAYVHFVPQKGRPSMGSTDADGRFELSYDPQTKGAERGKHRVFVQFDGLAAQSKPGAIPGKAVGPPADQKAFFDKYSGSNSKVEVTVEKAESGLKLDWD</sequence>
<dbReference type="AlphaFoldDB" id="A0A5C1AEC6"/>
<keyword evidence="2" id="KW-0378">Hydrolase</keyword>
<evidence type="ECO:0000313" key="3">
    <source>
        <dbReference type="Proteomes" id="UP000324974"/>
    </source>
</evidence>
<dbReference type="KEGG" id="lrs:PX52LOC_03011"/>
<dbReference type="OrthoDB" id="286727at2"/>
<dbReference type="GO" id="GO:0004180">
    <property type="term" value="F:carboxypeptidase activity"/>
    <property type="evidence" value="ECO:0007669"/>
    <property type="project" value="UniProtKB-KW"/>
</dbReference>
<reference evidence="3" key="1">
    <citation type="submission" date="2019-08" db="EMBL/GenBank/DDBJ databases">
        <title>Limnoglobus roseus gen. nov., sp. nov., a novel freshwater planctomycete with a giant genome from the family Gemmataceae.</title>
        <authorList>
            <person name="Kulichevskaya I.S."/>
            <person name="Naumoff D.G."/>
            <person name="Miroshnikov K."/>
            <person name="Ivanova A."/>
            <person name="Philippov D.A."/>
            <person name="Hakobyan A."/>
            <person name="Rijpstra I.C."/>
            <person name="Sinninghe Damste J.S."/>
            <person name="Liesack W."/>
            <person name="Dedysh S.N."/>
        </authorList>
    </citation>
    <scope>NUCLEOTIDE SEQUENCE [LARGE SCALE GENOMIC DNA]</scope>
    <source>
        <strain evidence="3">PX52</strain>
    </source>
</reference>
<feature type="chain" id="PRO_5022717938" evidence="1">
    <location>
        <begin position="22"/>
        <end position="140"/>
    </location>
</feature>
<dbReference type="EMBL" id="CP042425">
    <property type="protein sequence ID" value="QEL16072.1"/>
    <property type="molecule type" value="Genomic_DNA"/>
</dbReference>
<keyword evidence="1" id="KW-0732">Signal</keyword>
<gene>
    <name evidence="2" type="ORF">PX52LOC_03011</name>
</gene>
<dbReference type="RefSeq" id="WP_149110836.1">
    <property type="nucleotide sequence ID" value="NZ_CP042425.1"/>
</dbReference>
<name>A0A5C1AEC6_9BACT</name>
<keyword evidence="2" id="KW-0121">Carboxypeptidase</keyword>
<dbReference type="Proteomes" id="UP000324974">
    <property type="component" value="Chromosome"/>
</dbReference>
<dbReference type="SUPFAM" id="SSF49464">
    <property type="entry name" value="Carboxypeptidase regulatory domain-like"/>
    <property type="match status" value="1"/>
</dbReference>
<evidence type="ECO:0000313" key="2">
    <source>
        <dbReference type="EMBL" id="QEL16072.1"/>
    </source>
</evidence>
<keyword evidence="2" id="KW-0645">Protease</keyword>
<dbReference type="InterPro" id="IPR008969">
    <property type="entry name" value="CarboxyPept-like_regulatory"/>
</dbReference>
<protein>
    <submittedName>
        <fullName evidence="2">Carboxypeptidase regulatory-like domain-containing protein</fullName>
    </submittedName>
</protein>
<organism evidence="2 3">
    <name type="scientific">Limnoglobus roseus</name>
    <dbReference type="NCBI Taxonomy" id="2598579"/>
    <lineage>
        <taxon>Bacteria</taxon>
        <taxon>Pseudomonadati</taxon>
        <taxon>Planctomycetota</taxon>
        <taxon>Planctomycetia</taxon>
        <taxon>Gemmatales</taxon>
        <taxon>Gemmataceae</taxon>
        <taxon>Limnoglobus</taxon>
    </lineage>
</organism>
<accession>A0A5C1AEC6</accession>